<evidence type="ECO:0000313" key="2">
    <source>
        <dbReference type="Proteomes" id="UP001500840"/>
    </source>
</evidence>
<comment type="caution">
    <text evidence="1">The sequence shown here is derived from an EMBL/GenBank/DDBJ whole genome shotgun (WGS) entry which is preliminary data.</text>
</comment>
<protein>
    <submittedName>
        <fullName evidence="1">Uncharacterized protein</fullName>
    </submittedName>
</protein>
<dbReference type="EMBL" id="BAABGA010000035">
    <property type="protein sequence ID" value="GAA4455405.1"/>
    <property type="molecule type" value="Genomic_DNA"/>
</dbReference>
<dbReference type="Proteomes" id="UP001500840">
    <property type="component" value="Unassembled WGS sequence"/>
</dbReference>
<reference evidence="2" key="1">
    <citation type="journal article" date="2019" name="Int. J. Syst. Evol. Microbiol.">
        <title>The Global Catalogue of Microorganisms (GCM) 10K type strain sequencing project: providing services to taxonomists for standard genome sequencing and annotation.</title>
        <authorList>
            <consortium name="The Broad Institute Genomics Platform"/>
            <consortium name="The Broad Institute Genome Sequencing Center for Infectious Disease"/>
            <person name="Wu L."/>
            <person name="Ma J."/>
        </authorList>
    </citation>
    <scope>NUCLEOTIDE SEQUENCE [LARGE SCALE GENOMIC DNA]</scope>
    <source>
        <strain evidence="2">JCM 17759</strain>
    </source>
</reference>
<gene>
    <name evidence="1" type="ORF">GCM10023156_29370</name>
</gene>
<organism evidence="1 2">
    <name type="scientific">Novipirellula rosea</name>
    <dbReference type="NCBI Taxonomy" id="1031540"/>
    <lineage>
        <taxon>Bacteria</taxon>
        <taxon>Pseudomonadati</taxon>
        <taxon>Planctomycetota</taxon>
        <taxon>Planctomycetia</taxon>
        <taxon>Pirellulales</taxon>
        <taxon>Pirellulaceae</taxon>
        <taxon>Novipirellula</taxon>
    </lineage>
</organism>
<accession>A0ABP8MVF1</accession>
<proteinExistence type="predicted"/>
<evidence type="ECO:0000313" key="1">
    <source>
        <dbReference type="EMBL" id="GAA4455405.1"/>
    </source>
</evidence>
<keyword evidence="2" id="KW-1185">Reference proteome</keyword>
<name>A0ABP8MVF1_9BACT</name>
<sequence length="68" mass="7110">MFIILGGFETEQRKFKTVLSTAGLGVADAGVAACFGQDGSDVVGEANRMYAGVRERGVGKGDITEAQR</sequence>